<dbReference type="Proteomes" id="UP000791080">
    <property type="component" value="Unassembled WGS sequence"/>
</dbReference>
<feature type="transmembrane region" description="Helical" evidence="1">
    <location>
        <begin position="66"/>
        <end position="91"/>
    </location>
</feature>
<dbReference type="GO" id="GO:0004519">
    <property type="term" value="F:endonuclease activity"/>
    <property type="evidence" value="ECO:0007669"/>
    <property type="project" value="UniProtKB-KW"/>
</dbReference>
<keyword evidence="3" id="KW-0378">Hydrolase</keyword>
<keyword evidence="3" id="KW-0540">Nuclease</keyword>
<evidence type="ECO:0000313" key="3">
    <source>
        <dbReference type="EMBL" id="MCP2329799.1"/>
    </source>
</evidence>
<reference evidence="3 4" key="1">
    <citation type="submission" date="2013-07" db="EMBL/GenBank/DDBJ databases">
        <authorList>
            <consortium name="DOE Joint Genome Institute"/>
            <person name="Reeve W."/>
            <person name="Huntemann M."/>
            <person name="Han J."/>
            <person name="Chen A."/>
            <person name="Kyrpides N."/>
            <person name="Mavromatis K."/>
            <person name="Markowitz V."/>
            <person name="Palaniappan K."/>
            <person name="Ivanova N."/>
            <person name="Schaumberg A."/>
            <person name="Pati A."/>
            <person name="Liolios K."/>
            <person name="Nordberg H.P."/>
            <person name="Cantor M.N."/>
            <person name="Hua S.X."/>
            <person name="Woyke T."/>
        </authorList>
    </citation>
    <scope>NUCLEOTIDE SEQUENCE [LARGE SCALE GENOMIC DNA]</scope>
    <source>
        <strain evidence="3 4">DSM 43889</strain>
    </source>
</reference>
<keyword evidence="1" id="KW-0812">Transmembrane</keyword>
<dbReference type="Pfam" id="PF03372">
    <property type="entry name" value="Exo_endo_phos"/>
    <property type="match status" value="1"/>
</dbReference>
<proteinExistence type="predicted"/>
<gene>
    <name evidence="3" type="ORF">G443_000069</name>
</gene>
<feature type="transmembrane region" description="Helical" evidence="1">
    <location>
        <begin position="98"/>
        <end position="120"/>
    </location>
</feature>
<feature type="domain" description="Endonuclease/exonuclease/phosphatase" evidence="2">
    <location>
        <begin position="135"/>
        <end position="356"/>
    </location>
</feature>
<comment type="caution">
    <text evidence="3">The sequence shown here is derived from an EMBL/GenBank/DDBJ whole genome shotgun (WGS) entry which is preliminary data.</text>
</comment>
<evidence type="ECO:0000256" key="1">
    <source>
        <dbReference type="SAM" id="Phobius"/>
    </source>
</evidence>
<sequence>MRCVRGWLVADAVLTRNPGPPPGGGGPDAGGGGRARHVLRTLVGVSACGWTAFVLLNLVVSGRWHLWLAFSVVPPIAYLVGSASLALAVPLVRGGWRLLAVALVGLVAAVPQSGLTLGVLTPGPGDPAGPTVTVVSWNTEYWDRTDDSDDFYQHLRDLDADVYLLQEYLDFVDGRIVSIDEEAALEARFPDYDIVIRGHLVTLSRLPVLDVPAVGHRDVLRVDVAAPGGAALSTYNVHVRAQMDPTLSPLSGEFYRTLRARDERRVAAYDALRASATRDERPGVIGGDLNTTPAMGDLRRIRDLGQDAADAGSSVHPVSWDLSSALRLWRLDWMFVRNGVVAHDYRLEDPAGLSDHSVQIARISVGGDR</sequence>
<evidence type="ECO:0000259" key="2">
    <source>
        <dbReference type="Pfam" id="PF03372"/>
    </source>
</evidence>
<dbReference type="InterPro" id="IPR005135">
    <property type="entry name" value="Endo/exonuclease/phosphatase"/>
</dbReference>
<dbReference type="SUPFAM" id="SSF56219">
    <property type="entry name" value="DNase I-like"/>
    <property type="match status" value="1"/>
</dbReference>
<dbReference type="EMBL" id="AUBJ02000001">
    <property type="protein sequence ID" value="MCP2329799.1"/>
    <property type="molecule type" value="Genomic_DNA"/>
</dbReference>
<dbReference type="Gene3D" id="3.60.10.10">
    <property type="entry name" value="Endonuclease/exonuclease/phosphatase"/>
    <property type="match status" value="1"/>
</dbReference>
<keyword evidence="1" id="KW-0472">Membrane</keyword>
<name>A0ABT1JBC4_ACTCY</name>
<feature type="transmembrane region" description="Helical" evidence="1">
    <location>
        <begin position="42"/>
        <end position="60"/>
    </location>
</feature>
<accession>A0ABT1JBC4</accession>
<protein>
    <submittedName>
        <fullName evidence="3">Metal-dependent hydrolase, endonuclease/exonuclease/phosphatase family</fullName>
    </submittedName>
</protein>
<reference evidence="3 4" key="2">
    <citation type="submission" date="2022-06" db="EMBL/GenBank/DDBJ databases">
        <title>Genomic Encyclopedia of Type Strains, Phase I: the one thousand microbial genomes (KMG-I) project.</title>
        <authorList>
            <person name="Kyrpides N."/>
        </authorList>
    </citation>
    <scope>NUCLEOTIDE SEQUENCE [LARGE SCALE GENOMIC DNA]</scope>
    <source>
        <strain evidence="3 4">DSM 43889</strain>
    </source>
</reference>
<organism evidence="3 4">
    <name type="scientific">Actinoalloteichus caeruleus DSM 43889</name>
    <dbReference type="NCBI Taxonomy" id="1120930"/>
    <lineage>
        <taxon>Bacteria</taxon>
        <taxon>Bacillati</taxon>
        <taxon>Actinomycetota</taxon>
        <taxon>Actinomycetes</taxon>
        <taxon>Pseudonocardiales</taxon>
        <taxon>Pseudonocardiaceae</taxon>
        <taxon>Actinoalloteichus</taxon>
        <taxon>Actinoalloteichus cyanogriseus</taxon>
    </lineage>
</organism>
<keyword evidence="1" id="KW-1133">Transmembrane helix</keyword>
<keyword evidence="4" id="KW-1185">Reference proteome</keyword>
<dbReference type="InterPro" id="IPR036691">
    <property type="entry name" value="Endo/exonu/phosph_ase_sf"/>
</dbReference>
<keyword evidence="3" id="KW-0255">Endonuclease</keyword>
<dbReference type="GO" id="GO:0016787">
    <property type="term" value="F:hydrolase activity"/>
    <property type="evidence" value="ECO:0007669"/>
    <property type="project" value="UniProtKB-KW"/>
</dbReference>
<evidence type="ECO:0000313" key="4">
    <source>
        <dbReference type="Proteomes" id="UP000791080"/>
    </source>
</evidence>